<accession>A0A3P8UHL7</accession>
<dbReference type="PIRSF" id="PIRSF001775">
    <property type="entry name" value="CD93/CD141"/>
    <property type="match status" value="1"/>
</dbReference>
<organism evidence="20 21">
    <name type="scientific">Cynoglossus semilaevis</name>
    <name type="common">Tongue sole</name>
    <dbReference type="NCBI Taxonomy" id="244447"/>
    <lineage>
        <taxon>Eukaryota</taxon>
        <taxon>Metazoa</taxon>
        <taxon>Chordata</taxon>
        <taxon>Craniata</taxon>
        <taxon>Vertebrata</taxon>
        <taxon>Euteleostomi</taxon>
        <taxon>Actinopterygii</taxon>
        <taxon>Neopterygii</taxon>
        <taxon>Teleostei</taxon>
        <taxon>Neoteleostei</taxon>
        <taxon>Acanthomorphata</taxon>
        <taxon>Carangaria</taxon>
        <taxon>Pleuronectiformes</taxon>
        <taxon>Pleuronectoidei</taxon>
        <taxon>Cynoglossidae</taxon>
        <taxon>Cynoglossinae</taxon>
        <taxon>Cynoglossus</taxon>
    </lineage>
</organism>
<evidence type="ECO:0000256" key="8">
    <source>
        <dbReference type="ARBA" id="ARBA00022737"/>
    </source>
</evidence>
<evidence type="ECO:0000256" key="7">
    <source>
        <dbReference type="ARBA" id="ARBA00022734"/>
    </source>
</evidence>
<evidence type="ECO:0000256" key="1">
    <source>
        <dbReference type="ARBA" id="ARBA00004479"/>
    </source>
</evidence>
<evidence type="ECO:0000256" key="4">
    <source>
        <dbReference type="ARBA" id="ARBA00022553"/>
    </source>
</evidence>
<dbReference type="OMA" id="ECHINAC"/>
<dbReference type="SMART" id="SM00179">
    <property type="entry name" value="EGF_CA"/>
    <property type="match status" value="5"/>
</dbReference>
<feature type="domain" description="EGF-like" evidence="18">
    <location>
        <begin position="315"/>
        <end position="352"/>
    </location>
</feature>
<dbReference type="InterPro" id="IPR000742">
    <property type="entry name" value="EGF"/>
</dbReference>
<dbReference type="PROSITE" id="PS50041">
    <property type="entry name" value="C_TYPE_LECTIN_2"/>
    <property type="match status" value="1"/>
</dbReference>
<reference evidence="20" key="3">
    <citation type="submission" date="2025-09" db="UniProtKB">
        <authorList>
            <consortium name="Ensembl"/>
        </authorList>
    </citation>
    <scope>IDENTIFICATION</scope>
</reference>
<comment type="function">
    <text evidence="13">Endothelial cell receptor that plays a critical role in regulating several physiological processes including hemostasis, coagulation, fibrinolysis, inflammation, and angiogenesis. Acts as a cofactor for thrombin activation of protein C/PROC on the surface of vascular endothelial cells leading to initiation of the activated protein C anticoagulant pathway. Also accelerates the activation of the plasma carboxypeptidase B2/CPB2, which catalyzes removal of C-terminal basic amino acids from its substrates including kinins or anaphylatoxins leading to fibrinolysis inhibition. Plays critical protective roles in changing the cleavage specificity of protease-activated receptor 1/PAR1, inhibiting endothelial cell permeability and inflammation. Suppresses inflammation distinctly from its anticoagulant cofactor activity by sequestering HMGB1 thereby preventing it from engaging cellular receptors such as RAGE and contributing to the inflammatory response.</text>
</comment>
<dbReference type="InterPro" id="IPR001881">
    <property type="entry name" value="EGF-like_Ca-bd_dom"/>
</dbReference>
<evidence type="ECO:0000259" key="18">
    <source>
        <dbReference type="PROSITE" id="PS50026"/>
    </source>
</evidence>
<comment type="subcellular location">
    <subcellularLocation>
        <location evidence="1">Membrane</location>
        <topology evidence="1">Single-pass type I membrane protein</topology>
    </subcellularLocation>
</comment>
<keyword evidence="10 16" id="KW-1133">Transmembrane helix</keyword>
<comment type="caution">
    <text evidence="15">Lacks conserved residue(s) required for the propagation of feature annotation.</text>
</comment>
<dbReference type="InterPro" id="IPR016186">
    <property type="entry name" value="C-type_lectin-like/link_sf"/>
</dbReference>
<dbReference type="InterPro" id="IPR001304">
    <property type="entry name" value="C-type_lectin-like"/>
</dbReference>
<dbReference type="FunFam" id="2.10.25.10:FF:000240">
    <property type="entry name" value="Vitamin K-dependent protein S"/>
    <property type="match status" value="1"/>
</dbReference>
<dbReference type="STRING" id="244447.ENSCSEP00000000111"/>
<dbReference type="AlphaFoldDB" id="A0A3P8UHL7"/>
<dbReference type="Pfam" id="PF00059">
    <property type="entry name" value="Lectin_C"/>
    <property type="match status" value="1"/>
</dbReference>
<dbReference type="SUPFAM" id="SSF57184">
    <property type="entry name" value="Growth factor receptor domain"/>
    <property type="match status" value="1"/>
</dbReference>
<dbReference type="Proteomes" id="UP000265120">
    <property type="component" value="Chromosome 1"/>
</dbReference>
<dbReference type="InterPro" id="IPR015149">
    <property type="entry name" value="Tme5_EGF-like"/>
</dbReference>
<dbReference type="PROSITE" id="PS00010">
    <property type="entry name" value="ASX_HYDROXYL"/>
    <property type="match status" value="3"/>
</dbReference>
<keyword evidence="11 16" id="KW-0472">Membrane</keyword>
<dbReference type="GO" id="GO:0016020">
    <property type="term" value="C:membrane"/>
    <property type="evidence" value="ECO:0007669"/>
    <property type="project" value="UniProtKB-SubCell"/>
</dbReference>
<sequence length="599" mass="66188">MLWFVLLQLMDSVHCFPEAEHEARCSSSSCFTLHLDTVAFSNAQQNCEDNGGYLMTVRDRHQNNLLHFLLSHIQGQPQDTTLRFWIGLKLNRGRCVLADRTLRGFQWVNGGEDSDYSNWGREPTPTCTQRCVSISYRMSGANHLRWTDGRCRAAASYICKFDFRGMCRALALLGGGDITYTPPFSRKPQKRQMKSVPFGTYADIVCADRRRHYSVCRETDGTFGWTDPGPFCSSGERSCSVNNGGCEGGCRQNGGQVQCVCGDGHLLDDDGLSCRRSNLCAADPCERECVLTETGYTCGCPEGFQLHDNRHNCTDVDECPLQPCAGHLCVNTPGSYTCRCEEGYQLVGGACTDVDECVSSTCDHSCVNSMGSYSCHCHQGFLLAPDRHSCFHITHGCSSAPCEHECTDVKGGYVCSCYKHYKPDSTNPRLCRQYCGKQKCPALCDKDNVDICFCPDGYIKNQDVCQDIDECEMRECDQTCLNTFGSYECSCAEGFVLRKDKYSCASADTDFTMTTKNPAANNSSLKSSSAAAGDVLWIWVFTAGAVVVLIFVIRFYVTRRQKRQQQSAAAAAAAAAQLNMLSVNRGSSVTTTDITVQFD</sequence>
<keyword evidence="9" id="KW-0654">Proteoglycan</keyword>
<evidence type="ECO:0000256" key="3">
    <source>
        <dbReference type="ARBA" id="ARBA00022536"/>
    </source>
</evidence>
<keyword evidence="6 17" id="KW-0732">Signal</keyword>
<dbReference type="CDD" id="cd00054">
    <property type="entry name" value="EGF_CA"/>
    <property type="match status" value="2"/>
</dbReference>
<evidence type="ECO:0000256" key="12">
    <source>
        <dbReference type="ARBA" id="ARBA00023157"/>
    </source>
</evidence>
<dbReference type="Gene3D" id="2.10.25.10">
    <property type="entry name" value="Laminin"/>
    <property type="match status" value="7"/>
</dbReference>
<keyword evidence="5 16" id="KW-0812">Transmembrane</keyword>
<dbReference type="PROSITE" id="PS01187">
    <property type="entry name" value="EGF_CA"/>
    <property type="match status" value="2"/>
</dbReference>
<feature type="signal peptide" evidence="17">
    <location>
        <begin position="1"/>
        <end position="15"/>
    </location>
</feature>
<dbReference type="PROSITE" id="PS50026">
    <property type="entry name" value="EGF_3"/>
    <property type="match status" value="1"/>
</dbReference>
<dbReference type="SMART" id="SM00181">
    <property type="entry name" value="EGF"/>
    <property type="match status" value="7"/>
</dbReference>
<keyword evidence="21" id="KW-1185">Reference proteome</keyword>
<evidence type="ECO:0000256" key="2">
    <source>
        <dbReference type="ARBA" id="ARBA00019822"/>
    </source>
</evidence>
<reference evidence="20 21" key="1">
    <citation type="journal article" date="2014" name="Nat. Genet.">
        <title>Whole-genome sequence of a flatfish provides insights into ZW sex chromosome evolution and adaptation to a benthic lifestyle.</title>
        <authorList>
            <person name="Chen S."/>
            <person name="Zhang G."/>
            <person name="Shao C."/>
            <person name="Huang Q."/>
            <person name="Liu G."/>
            <person name="Zhang P."/>
            <person name="Song W."/>
            <person name="An N."/>
            <person name="Chalopin D."/>
            <person name="Volff J.N."/>
            <person name="Hong Y."/>
            <person name="Li Q."/>
            <person name="Sha Z."/>
            <person name="Zhou H."/>
            <person name="Xie M."/>
            <person name="Yu Q."/>
            <person name="Liu Y."/>
            <person name="Xiang H."/>
            <person name="Wang N."/>
            <person name="Wu K."/>
            <person name="Yang C."/>
            <person name="Zhou Q."/>
            <person name="Liao X."/>
            <person name="Yang L."/>
            <person name="Hu Q."/>
            <person name="Zhang J."/>
            <person name="Meng L."/>
            <person name="Jin L."/>
            <person name="Tian Y."/>
            <person name="Lian J."/>
            <person name="Yang J."/>
            <person name="Miao G."/>
            <person name="Liu S."/>
            <person name="Liang Z."/>
            <person name="Yan F."/>
            <person name="Li Y."/>
            <person name="Sun B."/>
            <person name="Zhang H."/>
            <person name="Zhang J."/>
            <person name="Zhu Y."/>
            <person name="Du M."/>
            <person name="Zhao Y."/>
            <person name="Schartl M."/>
            <person name="Tang Q."/>
            <person name="Wang J."/>
        </authorList>
    </citation>
    <scope>NUCLEOTIDE SEQUENCE</scope>
</reference>
<evidence type="ECO:0000313" key="21">
    <source>
        <dbReference type="Proteomes" id="UP000265120"/>
    </source>
</evidence>
<evidence type="ECO:0000256" key="11">
    <source>
        <dbReference type="ARBA" id="ARBA00023136"/>
    </source>
</evidence>
<evidence type="ECO:0000256" key="14">
    <source>
        <dbReference type="ARBA" id="ARBA00046453"/>
    </source>
</evidence>
<dbReference type="GeneTree" id="ENSGT00940000167312"/>
<dbReference type="PANTHER" id="PTHR14789">
    <property type="entry name" value="CHONDROLECTIN VARIANT CHODLFDELTAE"/>
    <property type="match status" value="1"/>
</dbReference>
<evidence type="ECO:0000256" key="9">
    <source>
        <dbReference type="ARBA" id="ARBA00022974"/>
    </source>
</evidence>
<dbReference type="Ensembl" id="ENSCSET00000000135.1">
    <property type="protein sequence ID" value="ENSCSEP00000000111.1"/>
    <property type="gene ID" value="ENSCSEG00000000104.1"/>
</dbReference>
<feature type="transmembrane region" description="Helical" evidence="16">
    <location>
        <begin position="536"/>
        <end position="557"/>
    </location>
</feature>
<proteinExistence type="predicted"/>
<dbReference type="Pfam" id="PF12662">
    <property type="entry name" value="cEGF"/>
    <property type="match status" value="1"/>
</dbReference>
<dbReference type="PRINTS" id="PR00907">
    <property type="entry name" value="THRMBOMODULN"/>
</dbReference>
<feature type="domain" description="C-type lectin" evidence="19">
    <location>
        <begin position="26"/>
        <end position="160"/>
    </location>
</feature>
<evidence type="ECO:0000256" key="5">
    <source>
        <dbReference type="ARBA" id="ARBA00022692"/>
    </source>
</evidence>
<evidence type="ECO:0000256" key="17">
    <source>
        <dbReference type="SAM" id="SignalP"/>
    </source>
</evidence>
<evidence type="ECO:0000313" key="20">
    <source>
        <dbReference type="Ensembl" id="ENSCSEP00000000111.1"/>
    </source>
</evidence>
<keyword evidence="9" id="KW-0325">Glycoprotein</keyword>
<evidence type="ECO:0000259" key="19">
    <source>
        <dbReference type="PROSITE" id="PS50041"/>
    </source>
</evidence>
<evidence type="ECO:0000256" key="13">
    <source>
        <dbReference type="ARBA" id="ARBA00045242"/>
    </source>
</evidence>
<dbReference type="InterPro" id="IPR051505">
    <property type="entry name" value="C-type_lectin_domain"/>
</dbReference>
<dbReference type="SUPFAM" id="SSF56436">
    <property type="entry name" value="C-type lectin-like"/>
    <property type="match status" value="1"/>
</dbReference>
<keyword evidence="12 15" id="KW-1015">Disulfide bond</keyword>
<keyword evidence="8" id="KW-0677">Repeat</keyword>
<dbReference type="GO" id="GO:0004888">
    <property type="term" value="F:transmembrane signaling receptor activity"/>
    <property type="evidence" value="ECO:0007669"/>
    <property type="project" value="InterPro"/>
</dbReference>
<dbReference type="InParanoid" id="A0A3P8UHL7"/>
<dbReference type="InterPro" id="IPR026823">
    <property type="entry name" value="cEGF"/>
</dbReference>
<dbReference type="InterPro" id="IPR049883">
    <property type="entry name" value="NOTCH1_EGF-like"/>
</dbReference>
<dbReference type="GO" id="GO:0005509">
    <property type="term" value="F:calcium ion binding"/>
    <property type="evidence" value="ECO:0007669"/>
    <property type="project" value="InterPro"/>
</dbReference>
<evidence type="ECO:0000256" key="10">
    <source>
        <dbReference type="ARBA" id="ARBA00022989"/>
    </source>
</evidence>
<dbReference type="SMART" id="SM00034">
    <property type="entry name" value="CLECT"/>
    <property type="match status" value="1"/>
</dbReference>
<dbReference type="InterPro" id="IPR016187">
    <property type="entry name" value="CTDL_fold"/>
</dbReference>
<protein>
    <recommendedName>
        <fullName evidence="2">Thrombomodulin</fullName>
    </recommendedName>
</protein>
<dbReference type="Pfam" id="PF09064">
    <property type="entry name" value="EGF_Tme5"/>
    <property type="match status" value="1"/>
</dbReference>
<dbReference type="FunFam" id="2.10.25.10:FF:000119">
    <property type="entry name" value="vitamin K-dependent protein S"/>
    <property type="match status" value="1"/>
</dbReference>
<reference evidence="20" key="2">
    <citation type="submission" date="2025-08" db="UniProtKB">
        <authorList>
            <consortium name="Ensembl"/>
        </authorList>
    </citation>
    <scope>IDENTIFICATION</scope>
</reference>
<comment type="subunit">
    <text evidence="14">Interacts with ITGAL, ITGAM and ITGB2. Interacts with thrombin/F2; this interaction switches the specificity of thrombin from a procoagulant to an anticoagulant and antifibrinolytic protease. Interacts with ANGP1 and ANGP2; these interactions significantly inhibit the generation of activated PC and TAFIa/CPB2 by the thrombin/thrombomodulin complex. Interacts with PF4; this interaction enhances generation of activated protein C. Interacts with HMGB1; this interaction inhibits HMGB1 inflammatory activity.</text>
</comment>
<dbReference type="Pfam" id="PF07645">
    <property type="entry name" value="EGF_CA"/>
    <property type="match status" value="2"/>
</dbReference>
<keyword evidence="7" id="KW-0430">Lectin</keyword>
<name>A0A3P8UHL7_CYNSE</name>
<evidence type="ECO:0000256" key="15">
    <source>
        <dbReference type="PROSITE-ProRule" id="PRU00076"/>
    </source>
</evidence>
<dbReference type="InterPro" id="IPR018097">
    <property type="entry name" value="EGF_Ca-bd_CS"/>
</dbReference>
<dbReference type="InterPro" id="IPR000152">
    <property type="entry name" value="EGF-type_Asp/Asn_hydroxyl_site"/>
</dbReference>
<feature type="chain" id="PRO_5018200339" description="Thrombomodulin" evidence="17">
    <location>
        <begin position="16"/>
        <end position="599"/>
    </location>
</feature>
<keyword evidence="4" id="KW-0597">Phosphoprotein</keyword>
<dbReference type="GO" id="GO:0030246">
    <property type="term" value="F:carbohydrate binding"/>
    <property type="evidence" value="ECO:0007669"/>
    <property type="project" value="UniProtKB-KW"/>
</dbReference>
<evidence type="ECO:0000256" key="16">
    <source>
        <dbReference type="SAM" id="Phobius"/>
    </source>
</evidence>
<dbReference type="PROSITE" id="PS01186">
    <property type="entry name" value="EGF_2"/>
    <property type="match status" value="3"/>
</dbReference>
<dbReference type="PANTHER" id="PTHR14789:SF8">
    <property type="entry name" value="C-TYPE LECTIN DOMAIN FAMILY 14 MEMBER A PRECURSOR-RELATED"/>
    <property type="match status" value="1"/>
</dbReference>
<dbReference type="SUPFAM" id="SSF57196">
    <property type="entry name" value="EGF/Laminin"/>
    <property type="match status" value="3"/>
</dbReference>
<feature type="disulfide bond" evidence="15">
    <location>
        <begin position="319"/>
        <end position="329"/>
    </location>
</feature>
<dbReference type="InterPro" id="IPR009030">
    <property type="entry name" value="Growth_fac_rcpt_cys_sf"/>
</dbReference>
<dbReference type="Pfam" id="PF00008">
    <property type="entry name" value="EGF"/>
    <property type="match status" value="1"/>
</dbReference>
<dbReference type="Gene3D" id="3.10.100.10">
    <property type="entry name" value="Mannose-Binding Protein A, subunit A"/>
    <property type="match status" value="1"/>
</dbReference>
<evidence type="ECO:0000256" key="6">
    <source>
        <dbReference type="ARBA" id="ARBA00022729"/>
    </source>
</evidence>
<keyword evidence="3 15" id="KW-0245">EGF-like domain</keyword>